<comment type="caution">
    <text evidence="3">The sequence shown here is derived from an EMBL/GenBank/DDBJ whole genome shotgun (WGS) entry which is preliminary data.</text>
</comment>
<feature type="compositionally biased region" description="Polar residues" evidence="1">
    <location>
        <begin position="1"/>
        <end position="11"/>
    </location>
</feature>
<dbReference type="Pfam" id="PF07906">
    <property type="entry name" value="Toxin_15"/>
    <property type="match status" value="1"/>
</dbReference>
<name>A0A562B5F6_9BURK</name>
<feature type="region of interest" description="Disordered" evidence="1">
    <location>
        <begin position="1"/>
        <end position="23"/>
    </location>
</feature>
<sequence length="572" mass="63575">MLAATALSSRTVKPEPPMRMDGSAACQADLSSTGSFRWGSANVEIQLSSAPRATGGASPLFPGRLASPRTGKTTTPVRAYGKLRYAPGTDPSIRLNGKVAFPASPDKRIRCLHLSMYWVGLFLDGLPKGPDYSKVASEEALRQNVPRSIEYRMYRNAMQRCKLRVVMMEDWGKVFADLFEELAHRGEEATTLLISTTDHVMAVGLRVHRKPKRTVYSIAFYEPHFTASHVEIHFDSIGPVRALAARDFTATACDYWPRPTGEPVPDNVDAMLMAELDRPMLDDLRHLAGTLATEPRPLHGDLPKPTADALWYLLFHACNDAVRALAPALRQLPDGERVRRLSSHRATQPFYDVLLKGHPSTVPAFGELIADLPVQHRAALLRSTSRTGFAAFAGALWYGRSDMVAPFWSLVKSIMPPDWHFPILAASLPDGSSTIHAIFARGHHRAVQAFAAIADDMPGQLFATLMCARGANDQTGLEAAIRRNDLCTVYEFGAVLEKLLPQARVFLLRRAWALAQDLYASEQHRFVYMDVLRTHVERYAPELLVPPQRKPRAAAPRWWQAIAPRRGNRIKP</sequence>
<organism evidence="3 4">
    <name type="scientific">Cupriavidus gilardii J11</name>
    <dbReference type="NCBI Taxonomy" id="936133"/>
    <lineage>
        <taxon>Bacteria</taxon>
        <taxon>Pseudomonadati</taxon>
        <taxon>Pseudomonadota</taxon>
        <taxon>Betaproteobacteria</taxon>
        <taxon>Burkholderiales</taxon>
        <taxon>Burkholderiaceae</taxon>
        <taxon>Cupriavidus</taxon>
    </lineage>
</organism>
<evidence type="ECO:0000313" key="3">
    <source>
        <dbReference type="EMBL" id="TWG80219.1"/>
    </source>
</evidence>
<evidence type="ECO:0000259" key="2">
    <source>
        <dbReference type="Pfam" id="PF07906"/>
    </source>
</evidence>
<feature type="domain" description="ShET2 enterotoxin N-terminal" evidence="2">
    <location>
        <begin position="93"/>
        <end position="250"/>
    </location>
</feature>
<reference evidence="3 4" key="1">
    <citation type="submission" date="2019-07" db="EMBL/GenBank/DDBJ databases">
        <title>Genome sequencing of lignin-degrading bacterial isolates.</title>
        <authorList>
            <person name="Gladden J."/>
        </authorList>
    </citation>
    <scope>NUCLEOTIDE SEQUENCE [LARGE SCALE GENOMIC DNA]</scope>
    <source>
        <strain evidence="3 4">J11</strain>
    </source>
</reference>
<keyword evidence="4" id="KW-1185">Reference proteome</keyword>
<dbReference type="Proteomes" id="UP000318141">
    <property type="component" value="Unassembled WGS sequence"/>
</dbReference>
<dbReference type="OrthoDB" id="9135932at2"/>
<dbReference type="InterPro" id="IPR012927">
    <property type="entry name" value="Toxin_15_N"/>
</dbReference>
<dbReference type="EMBL" id="VLJN01000050">
    <property type="protein sequence ID" value="TWG80219.1"/>
    <property type="molecule type" value="Genomic_DNA"/>
</dbReference>
<evidence type="ECO:0000256" key="1">
    <source>
        <dbReference type="SAM" id="MobiDB-lite"/>
    </source>
</evidence>
<gene>
    <name evidence="3" type="ORF">L602_005400000070</name>
</gene>
<evidence type="ECO:0000313" key="4">
    <source>
        <dbReference type="Proteomes" id="UP000318141"/>
    </source>
</evidence>
<dbReference type="AlphaFoldDB" id="A0A562B5F6"/>
<feature type="region of interest" description="Disordered" evidence="1">
    <location>
        <begin position="52"/>
        <end position="74"/>
    </location>
</feature>
<protein>
    <recommendedName>
        <fullName evidence="2">ShET2 enterotoxin N-terminal domain-containing protein</fullName>
    </recommendedName>
</protein>
<accession>A0A562B5F6</accession>
<proteinExistence type="predicted"/>